<sequence>MISGDSKYMNGPACQGQASIHEHSHYNKNKLDTHHTCLVTIEIGRCGRGTCMSANETTLHPSHNYKNEIVRVAQNLNLQYIDRKKRIIEENNINRFVL</sequence>
<evidence type="ECO:0000313" key="2">
    <source>
        <dbReference type="Proteomes" id="UP000266721"/>
    </source>
</evidence>
<keyword evidence="2" id="KW-1185">Reference proteome</keyword>
<evidence type="ECO:0000313" key="1">
    <source>
        <dbReference type="EMBL" id="OPL20564.1"/>
    </source>
</evidence>
<organism evidence="1 2">
    <name type="scientific">Mytilus galloprovincialis</name>
    <name type="common">Mediterranean mussel</name>
    <dbReference type="NCBI Taxonomy" id="29158"/>
    <lineage>
        <taxon>Eukaryota</taxon>
        <taxon>Metazoa</taxon>
        <taxon>Spiralia</taxon>
        <taxon>Lophotrochozoa</taxon>
        <taxon>Mollusca</taxon>
        <taxon>Bivalvia</taxon>
        <taxon>Autobranchia</taxon>
        <taxon>Pteriomorphia</taxon>
        <taxon>Mytilida</taxon>
        <taxon>Mytiloidea</taxon>
        <taxon>Mytilidae</taxon>
        <taxon>Mytilinae</taxon>
        <taxon>Mytilus</taxon>
    </lineage>
</organism>
<dbReference type="AlphaFoldDB" id="A0A3R5Q202"/>
<dbReference type="EMBL" id="KV604999">
    <property type="protein sequence ID" value="OPL20564.1"/>
    <property type="molecule type" value="Genomic_DNA"/>
</dbReference>
<feature type="non-terminal residue" evidence="1">
    <location>
        <position position="1"/>
    </location>
</feature>
<dbReference type="Proteomes" id="UP000266721">
    <property type="component" value="Unassembled WGS sequence"/>
</dbReference>
<protein>
    <submittedName>
        <fullName evidence="1">Uncharacterized protein</fullName>
    </submittedName>
</protein>
<name>A0A3R5Q202_MYTGA</name>
<accession>A0A3R5Q202</accession>
<gene>
    <name evidence="1" type="ORF">AM593_05079</name>
</gene>
<reference evidence="1 2" key="1">
    <citation type="journal article" date="2016" name="PLoS ONE">
        <title>A First Insight into the Genome of the Filter-Feeder Mussel Mytilus galloprovincialis.</title>
        <authorList>
            <person name="Murgarella M."/>
            <person name="Puiu D."/>
            <person name="Novoa B."/>
            <person name="Figueras A."/>
            <person name="Posada D."/>
            <person name="Canchaya C."/>
        </authorList>
    </citation>
    <scope>NUCLEOTIDE SEQUENCE [LARGE SCALE GENOMIC DNA]</scope>
    <source>
        <tissue evidence="1">Muscle</tissue>
    </source>
</reference>
<feature type="non-terminal residue" evidence="1">
    <location>
        <position position="98"/>
    </location>
</feature>
<proteinExistence type="predicted"/>